<dbReference type="EMBL" id="OX465084">
    <property type="protein sequence ID" value="CAI9299268.1"/>
    <property type="molecule type" value="Genomic_DNA"/>
</dbReference>
<evidence type="ECO:0000313" key="1">
    <source>
        <dbReference type="EMBL" id="CAI9299268.1"/>
    </source>
</evidence>
<proteinExistence type="predicted"/>
<evidence type="ECO:0000313" key="2">
    <source>
        <dbReference type="Proteomes" id="UP001177003"/>
    </source>
</evidence>
<organism evidence="1 2">
    <name type="scientific">Lactuca saligna</name>
    <name type="common">Willowleaf lettuce</name>
    <dbReference type="NCBI Taxonomy" id="75948"/>
    <lineage>
        <taxon>Eukaryota</taxon>
        <taxon>Viridiplantae</taxon>
        <taxon>Streptophyta</taxon>
        <taxon>Embryophyta</taxon>
        <taxon>Tracheophyta</taxon>
        <taxon>Spermatophyta</taxon>
        <taxon>Magnoliopsida</taxon>
        <taxon>eudicotyledons</taxon>
        <taxon>Gunneridae</taxon>
        <taxon>Pentapetalae</taxon>
        <taxon>asterids</taxon>
        <taxon>campanulids</taxon>
        <taxon>Asterales</taxon>
        <taxon>Asteraceae</taxon>
        <taxon>Cichorioideae</taxon>
        <taxon>Cichorieae</taxon>
        <taxon>Lactucinae</taxon>
        <taxon>Lactuca</taxon>
    </lineage>
</organism>
<gene>
    <name evidence="1" type="ORF">LSALG_LOCUS37981</name>
</gene>
<dbReference type="Proteomes" id="UP001177003">
    <property type="component" value="Chromosome 8"/>
</dbReference>
<dbReference type="AlphaFoldDB" id="A0AA35ZVQ8"/>
<protein>
    <submittedName>
        <fullName evidence="1">Uncharacterized protein</fullName>
    </submittedName>
</protein>
<accession>A0AA35ZVQ8</accession>
<name>A0AA35ZVQ8_LACSI</name>
<reference evidence="1" key="1">
    <citation type="submission" date="2023-04" db="EMBL/GenBank/DDBJ databases">
        <authorList>
            <person name="Vijverberg K."/>
            <person name="Xiong W."/>
            <person name="Schranz E."/>
        </authorList>
    </citation>
    <scope>NUCLEOTIDE SEQUENCE</scope>
</reference>
<keyword evidence="2" id="KW-1185">Reference proteome</keyword>
<sequence length="142" mass="15710">MFAPSPHLLSATSAHLFPPATSAHLFPPATSGSPHVTRDYNDCSNLQALSTIKDLETCALRCGLLITENQLIRGDKRVSFVISLPLTVCVLFSRNDRFDLKLVGFCNPIQISGFNKFPLARSFSDIDYWFGIAKLGLIHKNM</sequence>